<dbReference type="InterPro" id="IPR038081">
    <property type="entry name" value="CalX-like_sf"/>
</dbReference>
<evidence type="ECO:0000256" key="3">
    <source>
        <dbReference type="ARBA" id="ARBA00022837"/>
    </source>
</evidence>
<dbReference type="InterPro" id="IPR009590">
    <property type="entry name" value="Gp5_OB_N"/>
</dbReference>
<dbReference type="GeneID" id="30309085"/>
<keyword evidence="1" id="KW-0732">Signal</keyword>
<feature type="region of interest" description="Disordered" evidence="4">
    <location>
        <begin position="109"/>
        <end position="182"/>
    </location>
</feature>
<dbReference type="Gene3D" id="2.40.50.260">
    <property type="entry name" value="Nucleic acid-binding protein domain"/>
    <property type="match status" value="1"/>
</dbReference>
<evidence type="ECO:0000256" key="4">
    <source>
        <dbReference type="SAM" id="MobiDB-lite"/>
    </source>
</evidence>
<dbReference type="SUPFAM" id="SSF141072">
    <property type="entry name" value="CalX-like"/>
    <property type="match status" value="1"/>
</dbReference>
<keyword evidence="7" id="KW-1185">Reference proteome</keyword>
<evidence type="ECO:0000259" key="5">
    <source>
        <dbReference type="SMART" id="SM00237"/>
    </source>
</evidence>
<dbReference type="Pfam" id="PF06714">
    <property type="entry name" value="Gp5_OB"/>
    <property type="match status" value="1"/>
</dbReference>
<sequence>MDQLLSQIVPSNRIGNDGFNWWIGQVEGTAQDEKNNKGGYRYKVRIIGDHPQSREIIDTPNLPWAQVMMPVNVPFMPGNIGGGHPQLVKGCWVVGFYLDQERQKPIIMGSIGATPGAGTKLDPKGPDAEAFTSGPEGSGDLAVRPTKDGDPSQEKTEKTTGALPDGTKRGDGEERAPTPSAKIQAMKDEEWCQTVAQKCKDPDLKTQMNTILGQMLADIQSSGGNIGTYYTSKITGELNSAISTARTYINQAISVVTEFLARVKGYISTKIAAGVDDLIKAALAPEETGNVLTPVTEWFNNLLKDLGCQMEDLGERLIEWLTNVLMSYIEEIYRSVICHVDELVNGIISKINELLNDLFDSILGPLQDILGAVAIPLNIIGGAVNYVLELLGISCSGPDTTCTKYKQICTTGEEKEGNDDKNFLDDLLSDIDNLFGDTPADYTQYVCDEAYTGSPLATTTVGFTGGVPSDGSGTTGGLPTTKKPKITYNIEDIEVVEGNIATFTVTRSGYLDSASSVKYKTLKLGTATEGEDYIAVDGILGFAPNETAKTILIQTLYNPEDEPEEFFYISLKKNSPGNGSKISTFFKKNIGKCTITEQNLKEPGDPTTPPTQNPYNPIDAPTAEDLLPENPGSQTGDGGDTTTPTYALTANRTSCPEGEFIIYTITTTNVENGTILYYTMNGKDITPGDIIGGSLNGSCVINNNTAKVTVGIADDGVVEDAETLRFTLNGKGVFVDVVITTADDQDIEDFDEGVGDDTETVFLDFELPTVDPTKIITDNNGGIIEIPVDNPGDPWAEPPYVFVGGNGIGAAATALLDENGYLTEIRIKKPGYGYKKNLASDRGVRCIIDSFTILRPGIGYTEVPKMYVNGELGVAEAVINDDGFVIGARILDRTRTFDKFPAIDIIGGNGYGAKLLPSLACLETEALSTIGATKIGTGQYIDCP</sequence>
<feature type="compositionally biased region" description="Basic and acidic residues" evidence="4">
    <location>
        <begin position="145"/>
        <end position="158"/>
    </location>
</feature>
<dbReference type="RefSeq" id="YP_009324175.1">
    <property type="nucleotide sequence ID" value="NC_031935.1"/>
</dbReference>
<feature type="compositionally biased region" description="Basic and acidic residues" evidence="4">
    <location>
        <begin position="166"/>
        <end position="176"/>
    </location>
</feature>
<evidence type="ECO:0000256" key="1">
    <source>
        <dbReference type="ARBA" id="ARBA00022729"/>
    </source>
</evidence>
<evidence type="ECO:0000313" key="7">
    <source>
        <dbReference type="Proteomes" id="UP000202081"/>
    </source>
</evidence>
<feature type="domain" description="Calx-beta" evidence="5">
    <location>
        <begin position="474"/>
        <end position="572"/>
    </location>
</feature>
<dbReference type="GO" id="GO:0016020">
    <property type="term" value="C:membrane"/>
    <property type="evidence" value="ECO:0007669"/>
    <property type="project" value="InterPro"/>
</dbReference>
<dbReference type="KEGG" id="vg:30309085"/>
<dbReference type="EMBL" id="KU686211">
    <property type="protein sequence ID" value="AOV61707.1"/>
    <property type="molecule type" value="Genomic_DNA"/>
</dbReference>
<dbReference type="SUPFAM" id="SSF69255">
    <property type="entry name" value="gp5 N-terminal domain-like"/>
    <property type="match status" value="1"/>
</dbReference>
<protein>
    <submittedName>
        <fullName evidence="6">Baseplate hub protein</fullName>
    </submittedName>
</protein>
<feature type="region of interest" description="Disordered" evidence="4">
    <location>
        <begin position="597"/>
        <end position="643"/>
    </location>
</feature>
<dbReference type="Pfam" id="PF03160">
    <property type="entry name" value="Calx-beta"/>
    <property type="match status" value="1"/>
</dbReference>
<gene>
    <name evidence="6" type="ORF">P29B0810_012</name>
</gene>
<keyword evidence="2" id="KW-0677">Repeat</keyword>
<evidence type="ECO:0000256" key="2">
    <source>
        <dbReference type="ARBA" id="ARBA00022737"/>
    </source>
</evidence>
<dbReference type="GO" id="GO:0007154">
    <property type="term" value="P:cell communication"/>
    <property type="evidence" value="ECO:0007669"/>
    <property type="project" value="InterPro"/>
</dbReference>
<proteinExistence type="predicted"/>
<reference evidence="6 7" key="1">
    <citation type="journal article" date="2016" name="Virology">
        <title>The genomic content and context of auxiliary metabolic genes in marine cyanomyoviruses.</title>
        <authorList>
            <person name="Crummett L.T."/>
            <person name="Puxty R.J."/>
            <person name="Weihe C."/>
            <person name="Marston M.F."/>
            <person name="Martiny J.B."/>
        </authorList>
    </citation>
    <scope>NUCLEOTIDE SEQUENCE [LARGE SCALE GENOMIC DNA]</scope>
    <source>
        <strain evidence="6">0810PA29</strain>
    </source>
</reference>
<dbReference type="OrthoDB" id="1676at10239"/>
<dbReference type="Proteomes" id="UP000202081">
    <property type="component" value="Segment"/>
</dbReference>
<accession>A0A1D8KT01</accession>
<dbReference type="InterPro" id="IPR003644">
    <property type="entry name" value="Calx_beta"/>
</dbReference>
<name>A0A1D8KT01_9CAUD</name>
<keyword evidence="3" id="KW-0106">Calcium</keyword>
<evidence type="ECO:0000313" key="6">
    <source>
        <dbReference type="EMBL" id="AOV61707.1"/>
    </source>
</evidence>
<organism evidence="6 7">
    <name type="scientific">Synechococcus phage S-WAM2</name>
    <dbReference type="NCBI Taxonomy" id="1815522"/>
    <lineage>
        <taxon>Viruses</taxon>
        <taxon>Duplodnaviria</taxon>
        <taxon>Heunggongvirae</taxon>
        <taxon>Uroviricota</taxon>
        <taxon>Caudoviricetes</taxon>
        <taxon>Pantevenvirales</taxon>
        <taxon>Kyanoviridae</taxon>
        <taxon>Cymopoleiavirus</taxon>
        <taxon>Cymopoleiavirus swam2</taxon>
    </lineage>
</organism>
<dbReference type="Gene3D" id="2.60.40.2030">
    <property type="match status" value="1"/>
</dbReference>
<dbReference type="SMART" id="SM00237">
    <property type="entry name" value="Calx_beta"/>
    <property type="match status" value="1"/>
</dbReference>